<dbReference type="InParanoid" id="A0A1U7Z9E5"/>
<gene>
    <name evidence="8" type="primary">LOC104591815</name>
</gene>
<dbReference type="FunCoup" id="A0A1U7Z9E5">
    <property type="interactions" value="1224"/>
</dbReference>
<dbReference type="SMART" id="SM00367">
    <property type="entry name" value="LRR_CC"/>
    <property type="match status" value="6"/>
</dbReference>
<evidence type="ECO:0000313" key="8">
    <source>
        <dbReference type="RefSeq" id="XP_010249158.1"/>
    </source>
</evidence>
<dbReference type="InterPro" id="IPR001810">
    <property type="entry name" value="F-box_dom"/>
</dbReference>
<dbReference type="PANTHER" id="PTHR16134:SF45">
    <property type="entry name" value="PROTEIN AUXIN SIGNALING F-BOX 3"/>
    <property type="match status" value="1"/>
</dbReference>
<dbReference type="STRING" id="4432.A0A1U7Z9E5"/>
<name>A0A1U7Z9E5_NELNU</name>
<dbReference type="Gene3D" id="1.20.1280.50">
    <property type="match status" value="1"/>
</dbReference>
<dbReference type="InterPro" id="IPR041101">
    <property type="entry name" value="Transp_inhibit"/>
</dbReference>
<organism evidence="7 8">
    <name type="scientific">Nelumbo nucifera</name>
    <name type="common">Sacred lotus</name>
    <dbReference type="NCBI Taxonomy" id="4432"/>
    <lineage>
        <taxon>Eukaryota</taxon>
        <taxon>Viridiplantae</taxon>
        <taxon>Streptophyta</taxon>
        <taxon>Embryophyta</taxon>
        <taxon>Tracheophyta</taxon>
        <taxon>Spermatophyta</taxon>
        <taxon>Magnoliopsida</taxon>
        <taxon>Proteales</taxon>
        <taxon>Nelumbonaceae</taxon>
        <taxon>Nelumbo</taxon>
    </lineage>
</organism>
<sequence length="573" mass="64624">MTYFPEEVLEHVFDFLSSHRDRNAVSQVCKSWFRVERWSRHRVFIGNCYAISPERVIARFPRVRALTLKGKPHFADFSLVPHDWGGFVYPWIVAMAKSYPDLEELRLKRMVVSDESLELLSRSFPNFQSLVLVSCEGFSTDGLASIAANCRVLRELDLQENEVEDRRGHWLGCFPDSCTSLVSLNFACLKGEVNLGALERLVARCPNLRSLRLNRAVPLEALHKILTRAPQLVDIGIGSYVHESNSEAYVKLCNAVLNCKSVQSLSGFLEVAPCCLPAFYPICLNLTSLNLSYAPGIQGNELINLIRHCRKLQRLWILDYIGDKGLEVVASTCKELQELRVFPYDPYGGGNATVTEEGLVAISMGCPKLHSLLYFCRQMTNAALINVAKNCPNFTRFRLCILDPTKPDHVTLQPLDEGFGAIVQSCKGLRRLSLSGLLTDQVFLYIGMYAERLEMLSIAFAGESDKGMLYVLNGCKNLRKLEIRDSPFGDIALLTNVGKYETMRSLWMSSCDVTLGGCKALAKKMPRLNVEIINEKDQMMENSHDDGEKVEKMFVYRTLCGPRRDAPDFVWTL</sequence>
<dbReference type="SUPFAM" id="SSF52047">
    <property type="entry name" value="RNI-like"/>
    <property type="match status" value="1"/>
</dbReference>
<evidence type="ECO:0000256" key="5">
    <source>
        <dbReference type="ARBA" id="ARBA00023294"/>
    </source>
</evidence>
<evidence type="ECO:0000259" key="6">
    <source>
        <dbReference type="SMART" id="SM00256"/>
    </source>
</evidence>
<comment type="pathway">
    <text evidence="2">Protein modification; protein ubiquitination.</text>
</comment>
<evidence type="ECO:0000256" key="2">
    <source>
        <dbReference type="ARBA" id="ARBA00004906"/>
    </source>
</evidence>
<proteinExistence type="predicted"/>
<dbReference type="InterPro" id="IPR006553">
    <property type="entry name" value="Leu-rich_rpt_Cys-con_subtyp"/>
</dbReference>
<dbReference type="RefSeq" id="XP_010249158.1">
    <property type="nucleotide sequence ID" value="XM_010250856.2"/>
</dbReference>
<dbReference type="eggNOG" id="KOG1947">
    <property type="taxonomic scope" value="Eukaryota"/>
</dbReference>
<dbReference type="GO" id="GO:0009734">
    <property type="term" value="P:auxin-activated signaling pathway"/>
    <property type="evidence" value="ECO:0007669"/>
    <property type="project" value="UniProtKB-KW"/>
</dbReference>
<accession>A0A1U7Z9E5</accession>
<feature type="domain" description="F-box" evidence="6">
    <location>
        <begin position="4"/>
        <end position="45"/>
    </location>
</feature>
<dbReference type="FunFam" id="3.80.10.10:FF:000029">
    <property type="entry name" value="Transport inhibitor response 1"/>
    <property type="match status" value="1"/>
</dbReference>
<dbReference type="CDD" id="cd22159">
    <property type="entry name" value="F-box_AtTIR1-like"/>
    <property type="match status" value="1"/>
</dbReference>
<dbReference type="AlphaFoldDB" id="A0A1U7Z9E5"/>
<dbReference type="OrthoDB" id="423607at2759"/>
<dbReference type="Gene3D" id="3.80.10.10">
    <property type="entry name" value="Ribonuclease Inhibitor"/>
    <property type="match status" value="1"/>
</dbReference>
<dbReference type="InterPro" id="IPR032675">
    <property type="entry name" value="LRR_dom_sf"/>
</dbReference>
<keyword evidence="3" id="KW-0833">Ubl conjugation pathway</keyword>
<dbReference type="GO" id="GO:0010152">
    <property type="term" value="P:pollen maturation"/>
    <property type="evidence" value="ECO:0007669"/>
    <property type="project" value="UniProtKB-ARBA"/>
</dbReference>
<reference evidence="8" key="1">
    <citation type="submission" date="2025-08" db="UniProtKB">
        <authorList>
            <consortium name="RefSeq"/>
        </authorList>
    </citation>
    <scope>IDENTIFICATION</scope>
</reference>
<comment type="subcellular location">
    <subcellularLocation>
        <location evidence="1">Nucleus</location>
    </subcellularLocation>
</comment>
<evidence type="ECO:0000256" key="1">
    <source>
        <dbReference type="ARBA" id="ARBA00004123"/>
    </source>
</evidence>
<dbReference type="GeneID" id="104591815"/>
<dbReference type="SMART" id="SM00256">
    <property type="entry name" value="FBOX"/>
    <property type="match status" value="1"/>
</dbReference>
<dbReference type="InterPro" id="IPR041567">
    <property type="entry name" value="COI1_F-box"/>
</dbReference>
<evidence type="ECO:0000256" key="4">
    <source>
        <dbReference type="ARBA" id="ARBA00023242"/>
    </source>
</evidence>
<dbReference type="Pfam" id="PF18511">
    <property type="entry name" value="F-box_5"/>
    <property type="match status" value="1"/>
</dbReference>
<dbReference type="PANTHER" id="PTHR16134">
    <property type="entry name" value="F-BOX/TPR REPEAT PROTEIN POF3"/>
    <property type="match status" value="1"/>
</dbReference>
<dbReference type="GO" id="GO:0031146">
    <property type="term" value="P:SCF-dependent proteasomal ubiquitin-dependent protein catabolic process"/>
    <property type="evidence" value="ECO:0000318"/>
    <property type="project" value="GO_Central"/>
</dbReference>
<dbReference type="Proteomes" id="UP000189703">
    <property type="component" value="Unplaced"/>
</dbReference>
<dbReference type="FunFam" id="1.20.1280.50:FF:000006">
    <property type="entry name" value="Transport inhibitor response 1"/>
    <property type="match status" value="1"/>
</dbReference>
<evidence type="ECO:0000313" key="7">
    <source>
        <dbReference type="Proteomes" id="UP000189703"/>
    </source>
</evidence>
<dbReference type="GO" id="GO:0010011">
    <property type="term" value="F:auxin binding"/>
    <property type="evidence" value="ECO:0007669"/>
    <property type="project" value="UniProtKB-ARBA"/>
</dbReference>
<protein>
    <submittedName>
        <fullName evidence="8">Protein AUXIN SIGNALING F-BOX 2-like</fullName>
    </submittedName>
</protein>
<dbReference type="Pfam" id="PF18791">
    <property type="entry name" value="Transp_inhibit"/>
    <property type="match status" value="1"/>
</dbReference>
<dbReference type="GO" id="GO:0005634">
    <property type="term" value="C:nucleus"/>
    <property type="evidence" value="ECO:0007669"/>
    <property type="project" value="UniProtKB-SubCell"/>
</dbReference>
<dbReference type="GO" id="GO:0019005">
    <property type="term" value="C:SCF ubiquitin ligase complex"/>
    <property type="evidence" value="ECO:0000318"/>
    <property type="project" value="GO_Central"/>
</dbReference>
<evidence type="ECO:0000256" key="3">
    <source>
        <dbReference type="ARBA" id="ARBA00022786"/>
    </source>
</evidence>
<keyword evidence="5" id="KW-0927">Auxin signaling pathway</keyword>
<keyword evidence="7" id="KW-1185">Reference proteome</keyword>
<keyword evidence="4" id="KW-0539">Nucleus</keyword>
<dbReference type="KEGG" id="nnu:104591815"/>
<dbReference type="OMA" id="DWGGYVY"/>